<organism evidence="1">
    <name type="scientific">hydrocarbon metagenome</name>
    <dbReference type="NCBI Taxonomy" id="938273"/>
    <lineage>
        <taxon>unclassified sequences</taxon>
        <taxon>metagenomes</taxon>
        <taxon>ecological metagenomes</taxon>
    </lineage>
</organism>
<protein>
    <submittedName>
        <fullName evidence="1">Sugar binding protein</fullName>
    </submittedName>
</protein>
<dbReference type="Pfam" id="PF13416">
    <property type="entry name" value="SBP_bac_8"/>
    <property type="match status" value="1"/>
</dbReference>
<evidence type="ECO:0000313" key="1">
    <source>
        <dbReference type="EMBL" id="KUG25427.1"/>
    </source>
</evidence>
<comment type="caution">
    <text evidence="1">The sequence shown here is derived from an EMBL/GenBank/DDBJ whole genome shotgun (WGS) entry which is preliminary data.</text>
</comment>
<dbReference type="PROSITE" id="PS51257">
    <property type="entry name" value="PROKAR_LIPOPROTEIN"/>
    <property type="match status" value="1"/>
</dbReference>
<dbReference type="InterPro" id="IPR050490">
    <property type="entry name" value="Bact_solute-bd_prot1"/>
</dbReference>
<dbReference type="InterPro" id="IPR006059">
    <property type="entry name" value="SBP"/>
</dbReference>
<dbReference type="EMBL" id="LNQE01000688">
    <property type="protein sequence ID" value="KUG25427.1"/>
    <property type="molecule type" value="Genomic_DNA"/>
</dbReference>
<proteinExistence type="predicted"/>
<name>A0A0W8FYV0_9ZZZZ</name>
<dbReference type="CDD" id="cd14748">
    <property type="entry name" value="PBP2_UgpB"/>
    <property type="match status" value="1"/>
</dbReference>
<accession>A0A0W8FYV0</accession>
<sequence length="438" mass="50295">MKVWSVLLAVLLISLLTFLSCKNENEYTSSKIELTFWHSFVANTHPALKELLDQYEKENPDVKIIEQYVPSGDPLVQKLITAIQSNTTPDLAWVHTDFLDKLILADAIYKMDHFIKGENGFTEKEFDDFFPQLISNAKWNDTLYAIPMEATTLALLYNKDLFKRVGLDPNRPPHTWEELKEYSKKLTIDTNGDGKINHYGFYVPALPASGALSIWMLLQWEPYLWQAGGEFLNEEQTRALFNSEAGVKALTLWKEMYDQIGFDSFSMTHDMGFIAQACAMIMDGPWDLPSLRKIKNFEWGVAPLPEGPVKRATYVAGEHLTIFKNSKHPDEAWKFIKWFTSPEIQAKFSIESGYMPVRKSTLELQSYKDYLETDPYLAAFVEQFEIGYARQNITHYRVEINQRVAEAIESTLLGDMDPKEALGKAAEQVNEILSRVKR</sequence>
<dbReference type="AlphaFoldDB" id="A0A0W8FYV0"/>
<dbReference type="PANTHER" id="PTHR43649:SF30">
    <property type="entry name" value="ABC TRANSPORTER SUBSTRATE-BINDING PROTEIN"/>
    <property type="match status" value="1"/>
</dbReference>
<gene>
    <name evidence="1" type="ORF">ASZ90_004751</name>
</gene>
<reference evidence="1" key="1">
    <citation type="journal article" date="2015" name="Proc. Natl. Acad. Sci. U.S.A.">
        <title>Networks of energetic and metabolic interactions define dynamics in microbial communities.</title>
        <authorList>
            <person name="Embree M."/>
            <person name="Liu J.K."/>
            <person name="Al-Bassam M.M."/>
            <person name="Zengler K."/>
        </authorList>
    </citation>
    <scope>NUCLEOTIDE SEQUENCE</scope>
</reference>
<dbReference type="SUPFAM" id="SSF53850">
    <property type="entry name" value="Periplasmic binding protein-like II"/>
    <property type="match status" value="1"/>
</dbReference>
<dbReference type="PANTHER" id="PTHR43649">
    <property type="entry name" value="ARABINOSE-BINDING PROTEIN-RELATED"/>
    <property type="match status" value="1"/>
</dbReference>
<dbReference type="Gene3D" id="3.40.190.10">
    <property type="entry name" value="Periplasmic binding protein-like II"/>
    <property type="match status" value="1"/>
</dbReference>